<feature type="compositionally biased region" description="Low complexity" evidence="7">
    <location>
        <begin position="623"/>
        <end position="636"/>
    </location>
</feature>
<comment type="caution">
    <text evidence="9">The sequence shown here is derived from an EMBL/GenBank/DDBJ whole genome shotgun (WGS) entry which is preliminary data.</text>
</comment>
<dbReference type="Pfam" id="PF00069">
    <property type="entry name" value="Pkinase"/>
    <property type="match status" value="1"/>
</dbReference>
<evidence type="ECO:0000256" key="1">
    <source>
        <dbReference type="ARBA" id="ARBA00022527"/>
    </source>
</evidence>
<dbReference type="SMART" id="SM00220">
    <property type="entry name" value="S_TKc"/>
    <property type="match status" value="1"/>
</dbReference>
<evidence type="ECO:0000259" key="8">
    <source>
        <dbReference type="PROSITE" id="PS50011"/>
    </source>
</evidence>
<evidence type="ECO:0000256" key="2">
    <source>
        <dbReference type="ARBA" id="ARBA00022679"/>
    </source>
</evidence>
<dbReference type="CDD" id="cd13983">
    <property type="entry name" value="STKc_WNK"/>
    <property type="match status" value="1"/>
</dbReference>
<dbReference type="GO" id="GO:0004674">
    <property type="term" value="F:protein serine/threonine kinase activity"/>
    <property type="evidence" value="ECO:0007669"/>
    <property type="project" value="UniProtKB-KW"/>
</dbReference>
<evidence type="ECO:0000313" key="9">
    <source>
        <dbReference type="EMBL" id="KAG7390150.1"/>
    </source>
</evidence>
<keyword evidence="5" id="KW-0067">ATP-binding</keyword>
<dbReference type="AlphaFoldDB" id="A0A8T1WD82"/>
<feature type="compositionally biased region" description="Low complexity" evidence="7">
    <location>
        <begin position="1079"/>
        <end position="1102"/>
    </location>
</feature>
<keyword evidence="10" id="KW-1185">Reference proteome</keyword>
<feature type="coiled-coil region" evidence="6">
    <location>
        <begin position="938"/>
        <end position="965"/>
    </location>
</feature>
<sequence length="1110" mass="118831">MEESDVYVREEGDRPMEHSPRGRYIRFDIRLGTGAYKSVYKAYDTDQGIDVAWNAIDIGLLPSTEKTRIIQEVQLLQKLEHKNIINFYGSWFSKEKNQVVFITEIMTSGTLKSYIKRVQFIKWKIIKRWCIQILEGLHYLHSQNPPVIHRDLKCDNIFVNGNTGDLRIGDLGLSTQLAVDKRSKAQSVLGTPEFMAPELYDESYDEKVDIYAFGMCVLEMVTKEVPYSECINPAQIYKKVTAGIRPKGLQRVVSQAAKDFIELCLSRGNGLVDVTAQYLLGHPFLKAQDDDNDMVECLDEDEMERESKTEQQRLERVAEESFAVEFNMESGSKDGAAVAVSQRRQQFPSLSLEPEEMSAASSGTGSASAPGSAGSATAGAPAEEKTAGTHRLIQVPPVGAPTRDSITELPSPSTESTAAPVTPAPAPSSIQPSTMSLEAPLTLTHSPSQPVISEMVSVDEPLSSGKKNADSHVDQFLATLPGTESAIQNTRINIMGGRGQRLDLENDSMPEYAESPAESPVANGKETPEHSQSFAASSISVDAAKAEPPNSAPGLLTPSQSPDAQVPSMQLPEPVVEPQTNLVRRASIHVPSDAAAAVAAASVAEAIAPVPNQQSPRPPPPQASQATAAASNANATARKRVKRHEIKAAKDPDNEHSILLNLRIMIDGKSKEIKFPFNLFADSTHEVACELAVDVGILEPDLEDIADSIRFLVTEGKINNLSDVQEDVWEEAPEPHSFSVKPFPNVSKMSFVHVPPGAYQQQQAYTVGAAELERSSSASSVPTSAVPASVLQSVLGTSGAAAAMPGAPMTTQELVMPSQDPLNAANLNDPSSTLMVLDGGIPLSSSSNSTGALSSFPGNEVVRSPPRPGLPHTASESTLTKEALLNILEMRARGVSMGSIADPTYVQQIHQLEDRLKIARTSFDERESSLEAAIRSEEEKHKREIERFRKKMEEFDKQRAAIARQQNGDSAVLSDANGSSAALDESLRLLAQGETLTNANAQDPSALFVEFGNDVGLPVDGSDEEPSPPPSATAAAALPASAPVPTSAAVQASASTDPVAPPAPVSVDELIPESYFQSAAPPAAGTDTTTMAATAPMPAAADQPLPGQSK</sequence>
<keyword evidence="1" id="KW-0723">Serine/threonine-protein kinase</keyword>
<name>A0A8T1WD82_9STRA</name>
<reference evidence="9" key="1">
    <citation type="submission" date="2021-02" db="EMBL/GenBank/DDBJ databases">
        <authorList>
            <person name="Palmer J.M."/>
        </authorList>
    </citation>
    <scope>NUCLEOTIDE SEQUENCE</scope>
    <source>
        <strain evidence="9">SCRP734</strain>
    </source>
</reference>
<dbReference type="PANTHER" id="PTHR13902">
    <property type="entry name" value="SERINE/THREONINE-PROTEIN KINASE WNK WITH NO LYSINE -RELATED"/>
    <property type="match status" value="1"/>
</dbReference>
<dbReference type="PROSITE" id="PS00108">
    <property type="entry name" value="PROTEIN_KINASE_ST"/>
    <property type="match status" value="1"/>
</dbReference>
<feature type="compositionally biased region" description="Low complexity" evidence="7">
    <location>
        <begin position="358"/>
        <end position="381"/>
    </location>
</feature>
<dbReference type="GO" id="GO:0005524">
    <property type="term" value="F:ATP binding"/>
    <property type="evidence" value="ECO:0007669"/>
    <property type="project" value="UniProtKB-KW"/>
</dbReference>
<dbReference type="OrthoDB" id="4062651at2759"/>
<feature type="compositionally biased region" description="Polar residues" evidence="7">
    <location>
        <begin position="530"/>
        <end position="540"/>
    </location>
</feature>
<evidence type="ECO:0000256" key="5">
    <source>
        <dbReference type="ARBA" id="ARBA00022840"/>
    </source>
</evidence>
<dbReference type="InterPro" id="IPR000719">
    <property type="entry name" value="Prot_kinase_dom"/>
</dbReference>
<keyword evidence="6" id="KW-0175">Coiled coil</keyword>
<feature type="region of interest" description="Disordered" evidence="7">
    <location>
        <begin position="610"/>
        <end position="641"/>
    </location>
</feature>
<protein>
    <submittedName>
        <fullName evidence="9">Serine/threonine-protein kinase wnk4</fullName>
    </submittedName>
</protein>
<evidence type="ECO:0000256" key="3">
    <source>
        <dbReference type="ARBA" id="ARBA00022741"/>
    </source>
</evidence>
<keyword evidence="2" id="KW-0808">Transferase</keyword>
<evidence type="ECO:0000256" key="7">
    <source>
        <dbReference type="SAM" id="MobiDB-lite"/>
    </source>
</evidence>
<gene>
    <name evidence="9" type="primary">WNK4</name>
    <name evidence="9" type="ORF">PHYPSEUDO_008604</name>
</gene>
<dbReference type="InterPro" id="IPR050588">
    <property type="entry name" value="WNK_Ser-Thr_kinase"/>
</dbReference>
<feature type="compositionally biased region" description="Low complexity" evidence="7">
    <location>
        <begin position="1032"/>
        <end position="1058"/>
    </location>
</feature>
<feature type="region of interest" description="Disordered" evidence="7">
    <location>
        <begin position="510"/>
        <end position="570"/>
    </location>
</feature>
<dbReference type="PROSITE" id="PS50011">
    <property type="entry name" value="PROTEIN_KINASE_DOM"/>
    <property type="match status" value="1"/>
</dbReference>
<accession>A0A8T1WD82</accession>
<organism evidence="9 10">
    <name type="scientific">Phytophthora pseudosyringae</name>
    <dbReference type="NCBI Taxonomy" id="221518"/>
    <lineage>
        <taxon>Eukaryota</taxon>
        <taxon>Sar</taxon>
        <taxon>Stramenopiles</taxon>
        <taxon>Oomycota</taxon>
        <taxon>Peronosporomycetes</taxon>
        <taxon>Peronosporales</taxon>
        <taxon>Peronosporaceae</taxon>
        <taxon>Phytophthora</taxon>
    </lineage>
</organism>
<keyword evidence="4 9" id="KW-0418">Kinase</keyword>
<proteinExistence type="predicted"/>
<dbReference type="Proteomes" id="UP000694044">
    <property type="component" value="Unassembled WGS sequence"/>
</dbReference>
<dbReference type="InterPro" id="IPR008271">
    <property type="entry name" value="Ser/Thr_kinase_AS"/>
</dbReference>
<feature type="region of interest" description="Disordered" evidence="7">
    <location>
        <begin position="1012"/>
        <end position="1110"/>
    </location>
</feature>
<evidence type="ECO:0000256" key="6">
    <source>
        <dbReference type="SAM" id="Coils"/>
    </source>
</evidence>
<dbReference type="FunFam" id="1.10.510.10:FF:000046">
    <property type="entry name" value="probable serine/threonine-protein kinase WNK9"/>
    <property type="match status" value="1"/>
</dbReference>
<evidence type="ECO:0000313" key="10">
    <source>
        <dbReference type="Proteomes" id="UP000694044"/>
    </source>
</evidence>
<dbReference type="EMBL" id="JAGDFM010000035">
    <property type="protein sequence ID" value="KAG7390150.1"/>
    <property type="molecule type" value="Genomic_DNA"/>
</dbReference>
<dbReference type="CDD" id="cd22249">
    <property type="entry name" value="UDM1_RNF168_RNF169-like"/>
    <property type="match status" value="1"/>
</dbReference>
<feature type="domain" description="Protein kinase" evidence="8">
    <location>
        <begin position="25"/>
        <end position="285"/>
    </location>
</feature>
<evidence type="ECO:0000256" key="4">
    <source>
        <dbReference type="ARBA" id="ARBA00022777"/>
    </source>
</evidence>
<keyword evidence="3" id="KW-0547">Nucleotide-binding</keyword>
<dbReference type="FunFam" id="3.30.200.20:FF:000427">
    <property type="entry name" value="Wnk protein kinase"/>
    <property type="match status" value="1"/>
</dbReference>
<feature type="region of interest" description="Disordered" evidence="7">
    <location>
        <begin position="349"/>
        <end position="430"/>
    </location>
</feature>
<feature type="compositionally biased region" description="Low complexity" evidence="7">
    <location>
        <begin position="410"/>
        <end position="421"/>
    </location>
</feature>